<dbReference type="EMBL" id="FUWP01000008">
    <property type="protein sequence ID" value="SKA34641.1"/>
    <property type="molecule type" value="Genomic_DNA"/>
</dbReference>
<dbReference type="AlphaFoldDB" id="A0A1T4T2Z8"/>
<protein>
    <recommendedName>
        <fullName evidence="3">DUF2913 domain-containing protein</fullName>
    </recommendedName>
</protein>
<reference evidence="1 2" key="1">
    <citation type="submission" date="2017-02" db="EMBL/GenBank/DDBJ databases">
        <authorList>
            <person name="Peterson S.W."/>
        </authorList>
    </citation>
    <scope>NUCLEOTIDE SEQUENCE [LARGE SCALE GENOMIC DNA]</scope>
    <source>
        <strain evidence="1 2">CECT 9189</strain>
    </source>
</reference>
<proteinExistence type="predicted"/>
<dbReference type="Proteomes" id="UP000191116">
    <property type="component" value="Unassembled WGS sequence"/>
</dbReference>
<evidence type="ECO:0000313" key="2">
    <source>
        <dbReference type="Proteomes" id="UP000191116"/>
    </source>
</evidence>
<accession>A0A1T4T2Z8</accession>
<dbReference type="InterPro" id="IPR021316">
    <property type="entry name" value="DUF2913"/>
</dbReference>
<evidence type="ECO:0000313" key="1">
    <source>
        <dbReference type="EMBL" id="SKA34641.1"/>
    </source>
</evidence>
<evidence type="ECO:0008006" key="3">
    <source>
        <dbReference type="Google" id="ProtNLM"/>
    </source>
</evidence>
<name>A0A1T4T2Z8_9GAMM</name>
<sequence length="203" mass="23218">MILLSNPLQLGTPMNKSQQLLDISTNALLHLEFKKLDKRLTQTEQNNLLVQYLKKIIKNDGYRTVKKSIKNWLLRGRKSGVCLASILNNDRERILQTSSTDLYRFVDLIESVEAQLHTQVQYSLAHNINLNARFGKVLVCVVDEDLTSSFDSDGLMIKSTQLLFIGSSEYKDLFSAAIDQSGYFQSVIAYEDESHLRVELFRL</sequence>
<gene>
    <name evidence="1" type="ORF">CZ814_01912</name>
</gene>
<dbReference type="Pfam" id="PF11140">
    <property type="entry name" value="DUF2913"/>
    <property type="match status" value="1"/>
</dbReference>
<organism evidence="1 2">
    <name type="scientific">Photobacterium toruni</name>
    <dbReference type="NCBI Taxonomy" id="1935446"/>
    <lineage>
        <taxon>Bacteria</taxon>
        <taxon>Pseudomonadati</taxon>
        <taxon>Pseudomonadota</taxon>
        <taxon>Gammaproteobacteria</taxon>
        <taxon>Vibrionales</taxon>
        <taxon>Vibrionaceae</taxon>
        <taxon>Photobacterium</taxon>
    </lineage>
</organism>